<dbReference type="OrthoDB" id="1703350at2759"/>
<dbReference type="Proteomes" id="UP000242450">
    <property type="component" value="Chromosome 16"/>
</dbReference>
<sequence>MYYCTNETRPRAEFYFVPDVKGGQCLLFDTGHSGSQGSQDILLGFALRECPSIVEYKVQTGNSTLFNTAPYFASTASA</sequence>
<dbReference type="EMBL" id="MKHE01000016">
    <property type="protein sequence ID" value="OWK07206.1"/>
    <property type="molecule type" value="Genomic_DNA"/>
</dbReference>
<comment type="caution">
    <text evidence="1">The sequence shown here is derived from an EMBL/GenBank/DDBJ whole genome shotgun (WGS) entry which is preliminary data.</text>
</comment>
<dbReference type="AlphaFoldDB" id="A0A212CMC9"/>
<gene>
    <name evidence="1" type="ORF">Celaphus_00017061</name>
</gene>
<feature type="non-terminal residue" evidence="1">
    <location>
        <position position="78"/>
    </location>
</feature>
<organism evidence="1 2">
    <name type="scientific">Cervus elaphus hippelaphus</name>
    <name type="common">European red deer</name>
    <dbReference type="NCBI Taxonomy" id="46360"/>
    <lineage>
        <taxon>Eukaryota</taxon>
        <taxon>Metazoa</taxon>
        <taxon>Chordata</taxon>
        <taxon>Craniata</taxon>
        <taxon>Vertebrata</taxon>
        <taxon>Euteleostomi</taxon>
        <taxon>Mammalia</taxon>
        <taxon>Eutheria</taxon>
        <taxon>Laurasiatheria</taxon>
        <taxon>Artiodactyla</taxon>
        <taxon>Ruminantia</taxon>
        <taxon>Pecora</taxon>
        <taxon>Cervidae</taxon>
        <taxon>Cervinae</taxon>
        <taxon>Cervus</taxon>
    </lineage>
</organism>
<name>A0A212CMC9_CEREH</name>
<evidence type="ECO:0000313" key="2">
    <source>
        <dbReference type="Proteomes" id="UP000242450"/>
    </source>
</evidence>
<reference evidence="1 2" key="1">
    <citation type="journal article" date="2018" name="Mol. Genet. Genomics">
        <title>The red deer Cervus elaphus genome CerEla1.0: sequencing, annotating, genes, and chromosomes.</title>
        <authorList>
            <person name="Bana N.A."/>
            <person name="Nyiri A."/>
            <person name="Nagy J."/>
            <person name="Frank K."/>
            <person name="Nagy T."/>
            <person name="Steger V."/>
            <person name="Schiller M."/>
            <person name="Lakatos P."/>
            <person name="Sugar L."/>
            <person name="Horn P."/>
            <person name="Barta E."/>
            <person name="Orosz L."/>
        </authorList>
    </citation>
    <scope>NUCLEOTIDE SEQUENCE [LARGE SCALE GENOMIC DNA]</scope>
    <source>
        <strain evidence="1">Hungarian</strain>
    </source>
</reference>
<proteinExistence type="predicted"/>
<protein>
    <submittedName>
        <fullName evidence="1">PSAT1</fullName>
    </submittedName>
</protein>
<keyword evidence="2" id="KW-1185">Reference proteome</keyword>
<evidence type="ECO:0000313" key="1">
    <source>
        <dbReference type="EMBL" id="OWK07206.1"/>
    </source>
</evidence>
<accession>A0A212CMC9</accession>